<feature type="domain" description="F-box" evidence="1">
    <location>
        <begin position="7"/>
        <end position="43"/>
    </location>
</feature>
<dbReference type="InterPro" id="IPR036047">
    <property type="entry name" value="F-box-like_dom_sf"/>
</dbReference>
<dbReference type="PANTHER" id="PTHR46301:SF34">
    <property type="entry name" value="PROTEIN SUPPRESSOR OF NIM1 1-LIKE"/>
    <property type="match status" value="1"/>
</dbReference>
<dbReference type="SUPFAM" id="SSF81383">
    <property type="entry name" value="F-box domain"/>
    <property type="match status" value="1"/>
</dbReference>
<sequence length="131" mass="15058">MSDNIPPYEIQLEIIKRVPEFKSLIRFRSVSKQWMSFIDSPEFIAFYGVRQSQPHRLLLSKVLGYKKSGEPIMETIKEDQQFAALEVYEPCSERINSLGIFAEFGSLFIFPYKETLLLADHSGGCIISNDC</sequence>
<protein>
    <recommendedName>
        <fullName evidence="1">F-box domain-containing protein</fullName>
    </recommendedName>
</protein>
<dbReference type="GO" id="GO:0004842">
    <property type="term" value="F:ubiquitin-protein transferase activity"/>
    <property type="evidence" value="ECO:0007669"/>
    <property type="project" value="TreeGrafter"/>
</dbReference>
<name>A0A6L2M5X0_TANCI</name>
<accession>A0A6L2M5X0</accession>
<evidence type="ECO:0000313" key="2">
    <source>
        <dbReference type="EMBL" id="GEU69368.1"/>
    </source>
</evidence>
<dbReference type="Pfam" id="PF00646">
    <property type="entry name" value="F-box"/>
    <property type="match status" value="1"/>
</dbReference>
<dbReference type="InterPro" id="IPR001810">
    <property type="entry name" value="F-box_dom"/>
</dbReference>
<reference evidence="2" key="1">
    <citation type="journal article" date="2019" name="Sci. Rep.">
        <title>Draft genome of Tanacetum cinerariifolium, the natural source of mosquito coil.</title>
        <authorList>
            <person name="Yamashiro T."/>
            <person name="Shiraishi A."/>
            <person name="Satake H."/>
            <person name="Nakayama K."/>
        </authorList>
    </citation>
    <scope>NUCLEOTIDE SEQUENCE</scope>
</reference>
<gene>
    <name evidence="2" type="ORF">Tci_041346</name>
</gene>
<dbReference type="GO" id="GO:0031146">
    <property type="term" value="P:SCF-dependent proteasomal ubiquitin-dependent protein catabolic process"/>
    <property type="evidence" value="ECO:0007669"/>
    <property type="project" value="TreeGrafter"/>
</dbReference>
<organism evidence="2">
    <name type="scientific">Tanacetum cinerariifolium</name>
    <name type="common">Dalmatian daisy</name>
    <name type="synonym">Chrysanthemum cinerariifolium</name>
    <dbReference type="NCBI Taxonomy" id="118510"/>
    <lineage>
        <taxon>Eukaryota</taxon>
        <taxon>Viridiplantae</taxon>
        <taxon>Streptophyta</taxon>
        <taxon>Embryophyta</taxon>
        <taxon>Tracheophyta</taxon>
        <taxon>Spermatophyta</taxon>
        <taxon>Magnoliopsida</taxon>
        <taxon>eudicotyledons</taxon>
        <taxon>Gunneridae</taxon>
        <taxon>Pentapetalae</taxon>
        <taxon>asterids</taxon>
        <taxon>campanulids</taxon>
        <taxon>Asterales</taxon>
        <taxon>Asteraceae</taxon>
        <taxon>Asteroideae</taxon>
        <taxon>Anthemideae</taxon>
        <taxon>Anthemidinae</taxon>
        <taxon>Tanacetum</taxon>
    </lineage>
</organism>
<proteinExistence type="predicted"/>
<evidence type="ECO:0000259" key="1">
    <source>
        <dbReference type="Pfam" id="PF00646"/>
    </source>
</evidence>
<dbReference type="AlphaFoldDB" id="A0A6L2M5X0"/>
<dbReference type="PANTHER" id="PTHR46301">
    <property type="entry name" value="F-BOX/KELCH-REPEAT PROTEIN"/>
    <property type="match status" value="1"/>
</dbReference>
<dbReference type="EMBL" id="BKCJ010005921">
    <property type="protein sequence ID" value="GEU69368.1"/>
    <property type="molecule type" value="Genomic_DNA"/>
</dbReference>
<comment type="caution">
    <text evidence="2">The sequence shown here is derived from an EMBL/GenBank/DDBJ whole genome shotgun (WGS) entry which is preliminary data.</text>
</comment>